<accession>A0A9N9X1P6</accession>
<dbReference type="Gene3D" id="3.40.50.410">
    <property type="entry name" value="von Willebrand factor, type A domain"/>
    <property type="match status" value="1"/>
</dbReference>
<keyword evidence="13" id="KW-1015">Disulfide bond</keyword>
<keyword evidence="14" id="KW-0325">Glycoprotein</keyword>
<evidence type="ECO:0000256" key="3">
    <source>
        <dbReference type="ARBA" id="ARBA00022568"/>
    </source>
</evidence>
<comment type="subcellular location">
    <subcellularLocation>
        <location evidence="1">Membrane</location>
        <topology evidence="1">Single-pass type I membrane protein</topology>
    </subcellularLocation>
</comment>
<reference evidence="18" key="2">
    <citation type="submission" date="2022-10" db="EMBL/GenBank/DDBJ databases">
        <authorList>
            <consortium name="ENA_rothamsted_submissions"/>
            <consortium name="culmorum"/>
            <person name="King R."/>
        </authorList>
    </citation>
    <scope>NUCLEOTIDE SEQUENCE</scope>
</reference>
<name>A0A9N9X1P6_PHACE</name>
<evidence type="ECO:0000256" key="1">
    <source>
        <dbReference type="ARBA" id="ARBA00004479"/>
    </source>
</evidence>
<dbReference type="OrthoDB" id="10054666at2759"/>
<dbReference type="PROSITE" id="PS50234">
    <property type="entry name" value="VWFA"/>
    <property type="match status" value="1"/>
</dbReference>
<evidence type="ECO:0000256" key="13">
    <source>
        <dbReference type="ARBA" id="ARBA00023157"/>
    </source>
</evidence>
<evidence type="ECO:0000256" key="6">
    <source>
        <dbReference type="ARBA" id="ARBA00022723"/>
    </source>
</evidence>
<feature type="domain" description="VWFA" evidence="17">
    <location>
        <begin position="258"/>
        <end position="445"/>
    </location>
</feature>
<keyword evidence="6" id="KW-0479">Metal-binding</keyword>
<dbReference type="Gene3D" id="3.30.450.20">
    <property type="entry name" value="PAS domain"/>
    <property type="match status" value="1"/>
</dbReference>
<feature type="transmembrane region" description="Helical" evidence="16">
    <location>
        <begin position="7"/>
        <end position="24"/>
    </location>
</feature>
<keyword evidence="12 16" id="KW-0472">Membrane</keyword>
<dbReference type="SMART" id="SM00327">
    <property type="entry name" value="VWA"/>
    <property type="match status" value="1"/>
</dbReference>
<protein>
    <recommendedName>
        <fullName evidence="17">VWFA domain-containing protein</fullName>
    </recommendedName>
</protein>
<gene>
    <name evidence="18" type="ORF">PHAECO_LOCUS4412</name>
</gene>
<dbReference type="FunFam" id="3.30.450.20:FF:000057">
    <property type="entry name" value="Voltage-dependent calcium channel subunit alpha-2/delta-4"/>
    <property type="match status" value="1"/>
</dbReference>
<evidence type="ECO:0000256" key="12">
    <source>
        <dbReference type="ARBA" id="ARBA00023136"/>
    </source>
</evidence>
<dbReference type="InterPro" id="IPR051173">
    <property type="entry name" value="Ca_channel_alpha-2/delta"/>
</dbReference>
<evidence type="ECO:0000256" key="10">
    <source>
        <dbReference type="ARBA" id="ARBA00022989"/>
    </source>
</evidence>
<dbReference type="Pfam" id="PF08399">
    <property type="entry name" value="VWA_N"/>
    <property type="match status" value="1"/>
</dbReference>
<evidence type="ECO:0000313" key="18">
    <source>
        <dbReference type="EMBL" id="CAG9816684.1"/>
    </source>
</evidence>
<reference evidence="18" key="1">
    <citation type="submission" date="2022-01" db="EMBL/GenBank/DDBJ databases">
        <authorList>
            <person name="King R."/>
        </authorList>
    </citation>
    <scope>NUCLEOTIDE SEQUENCE</scope>
</reference>
<dbReference type="PANTHER" id="PTHR10166:SF31">
    <property type="entry name" value="CA[2+] CHANNEL MUSCLE-SPECIFIC ALPHA2_DELTA SUBUNIT, ISOFORM A"/>
    <property type="match status" value="1"/>
</dbReference>
<keyword evidence="10 16" id="KW-1133">Transmembrane helix</keyword>
<keyword evidence="5 16" id="KW-0812">Transmembrane</keyword>
<dbReference type="GO" id="GO:0046872">
    <property type="term" value="F:metal ion binding"/>
    <property type="evidence" value="ECO:0007669"/>
    <property type="project" value="UniProtKB-KW"/>
</dbReference>
<evidence type="ECO:0000256" key="16">
    <source>
        <dbReference type="SAM" id="Phobius"/>
    </source>
</evidence>
<dbReference type="PANTHER" id="PTHR10166">
    <property type="entry name" value="VOLTAGE-DEPENDENT CALCIUM CHANNEL SUBUNIT ALPHA-2/DELTA-RELATED"/>
    <property type="match status" value="1"/>
</dbReference>
<dbReference type="GO" id="GO:0005245">
    <property type="term" value="F:voltage-gated calcium channel activity"/>
    <property type="evidence" value="ECO:0007669"/>
    <property type="project" value="TreeGrafter"/>
</dbReference>
<keyword evidence="15" id="KW-0407">Ion channel</keyword>
<keyword evidence="8" id="KW-0106">Calcium</keyword>
<evidence type="ECO:0000256" key="4">
    <source>
        <dbReference type="ARBA" id="ARBA00022673"/>
    </source>
</evidence>
<evidence type="ECO:0000313" key="19">
    <source>
        <dbReference type="Proteomes" id="UP001153737"/>
    </source>
</evidence>
<evidence type="ECO:0000259" key="17">
    <source>
        <dbReference type="PROSITE" id="PS50234"/>
    </source>
</evidence>
<keyword evidence="3" id="KW-0109">Calcium transport</keyword>
<keyword evidence="11" id="KW-0406">Ion transport</keyword>
<dbReference type="InterPro" id="IPR002035">
    <property type="entry name" value="VWF_A"/>
</dbReference>
<dbReference type="FunFam" id="3.40.50.410:FF:000095">
    <property type="entry name" value="Dihydropyridine-sensitive l-type calcium channel"/>
    <property type="match status" value="1"/>
</dbReference>
<dbReference type="AlphaFoldDB" id="A0A9N9X1P6"/>
<evidence type="ECO:0000256" key="7">
    <source>
        <dbReference type="ARBA" id="ARBA00022729"/>
    </source>
</evidence>
<keyword evidence="4" id="KW-0107">Calcium channel</keyword>
<dbReference type="InterPro" id="IPR013680">
    <property type="entry name" value="VDCC_a2/dsu"/>
</dbReference>
<organism evidence="18 19">
    <name type="scientific">Phaedon cochleariae</name>
    <name type="common">Mustard beetle</name>
    <dbReference type="NCBI Taxonomy" id="80249"/>
    <lineage>
        <taxon>Eukaryota</taxon>
        <taxon>Metazoa</taxon>
        <taxon>Ecdysozoa</taxon>
        <taxon>Arthropoda</taxon>
        <taxon>Hexapoda</taxon>
        <taxon>Insecta</taxon>
        <taxon>Pterygota</taxon>
        <taxon>Neoptera</taxon>
        <taxon>Endopterygota</taxon>
        <taxon>Coleoptera</taxon>
        <taxon>Polyphaga</taxon>
        <taxon>Cucujiformia</taxon>
        <taxon>Chrysomeloidea</taxon>
        <taxon>Chrysomelidae</taxon>
        <taxon>Chrysomelinae</taxon>
        <taxon>Chrysomelini</taxon>
        <taxon>Phaedon</taxon>
    </lineage>
</organism>
<keyword evidence="7" id="KW-0732">Signal</keyword>
<dbReference type="Proteomes" id="UP001153737">
    <property type="component" value="Chromosome 14"/>
</dbReference>
<evidence type="ECO:0000256" key="15">
    <source>
        <dbReference type="ARBA" id="ARBA00023303"/>
    </source>
</evidence>
<evidence type="ECO:0000256" key="8">
    <source>
        <dbReference type="ARBA" id="ARBA00022837"/>
    </source>
</evidence>
<keyword evidence="19" id="KW-1185">Reference proteome</keyword>
<proteinExistence type="predicted"/>
<keyword evidence="9" id="KW-0851">Voltage-gated channel</keyword>
<evidence type="ECO:0000256" key="11">
    <source>
        <dbReference type="ARBA" id="ARBA00023065"/>
    </source>
</evidence>
<sequence length="1150" mass="131514">MFTLKGLVIWNIFSAGVLFMSFPIEIRSSLQGEEVSQWAEALGKDLWTLGQAITRFSEIKHKYTFLNAKIQKKDPEALLAEIKANMSIMINAKINAIQSIQKKAEKYAEHPVVDISSNYSYYSSKYSPIQDEKIDLPGKLQNNSYMYKNMTVNNDTHFYNLAVNTNYSSVHVPINVYDLEVPAASAIQWSESLDATFKENYRLDPALSWQYFGSATGIMRHYPAWRWPEKKAKTNKELLLFDCRIRTWFIEAATCTKDVVILIDNSGSMTGMGHHIGSLTAFSILDTFSNNDYVNVLNYSSTTNYTIPCFENMLVQATEENIIVFKEAINNLKPDGKTHVGQALGVAFELLEKYRVARGCSGNSSNCNQAIMVITDGVSGNMSDIIMKYNYLNNGSNIPVRIFTYLVGKESTNVEEIKWMSCANRGYYTPVQSLEQVTASVYQYISVIARPLVLQATDHPVSWTHAYADLTYDDKTDNTINEPYRLLSSVAIPCYDTKINKMNDTRTAYLLGVAGTDVPLDEFQRVTVPYKIGVNGYAFIVSNNGYVLMHPDLRPVFEGVLKDNYNSVDLSQVEQHSSNEEPRELTESVENLRKALVDGEDGSMLGIKLCYHYDDMKRVFEATYDYYYTAIENTPFSVGIAIPHKYGNYSLDVGDEILRNQHTGEILTSFFTGNWKIHPKWVYCKYHYLEGHEFDTPEAELLEFLKMMYNRNFKWKSQYENHGKKSLEQNDYYCDMHLVQRLIFDARNTHESFNETWKFKPRELPLFQRYDASLRFVATMSGLTRWEYIKLGDDKSKIKKVFGDLHPKAINEKWYKSAVLQHQYDGESFVYSVPFDSAYRANPLVTGSYAIFPSDGGKEAPGSVVGYQFSQKKLQTRFKEITNKLSNQCSHCSRCNDSLDCYVVDSSGYIIVSASNTDTGRFFGEAEGDIFQSMVEEKLFKQITLYDYQALCEVVVNSNSSSTSNLIMKPIKSTFNWVVSNIIEILSDMSGFLLRIMSGNSTGETMEEIPLSKDYYACEKKLDLFVLQQELFIKGSYYGEIPYERNYYVKRIRNTNLILVAINNTKIKYENVVISTNPVAITVQARYESDTINTTLLPCQKRNLNNLERRRLKGCYNEHPLEHEIIDCGRAIPLKVNIALLLSSIVLRYL</sequence>
<dbReference type="Pfam" id="PF08473">
    <property type="entry name" value="VGCC_alpha2"/>
    <property type="match status" value="1"/>
</dbReference>
<evidence type="ECO:0000256" key="14">
    <source>
        <dbReference type="ARBA" id="ARBA00023180"/>
    </source>
</evidence>
<evidence type="ECO:0000256" key="5">
    <source>
        <dbReference type="ARBA" id="ARBA00022692"/>
    </source>
</evidence>
<dbReference type="Pfam" id="PF13519">
    <property type="entry name" value="VWA_2"/>
    <property type="match status" value="1"/>
</dbReference>
<dbReference type="GO" id="GO:0005891">
    <property type="term" value="C:voltage-gated calcium channel complex"/>
    <property type="evidence" value="ECO:0007669"/>
    <property type="project" value="TreeGrafter"/>
</dbReference>
<keyword evidence="2" id="KW-0813">Transport</keyword>
<dbReference type="InterPro" id="IPR013608">
    <property type="entry name" value="VWA_N"/>
</dbReference>
<evidence type="ECO:0000256" key="2">
    <source>
        <dbReference type="ARBA" id="ARBA00022448"/>
    </source>
</evidence>
<dbReference type="InterPro" id="IPR036465">
    <property type="entry name" value="vWFA_dom_sf"/>
</dbReference>
<evidence type="ECO:0000256" key="9">
    <source>
        <dbReference type="ARBA" id="ARBA00022882"/>
    </source>
</evidence>
<dbReference type="SUPFAM" id="SSF53300">
    <property type="entry name" value="vWA-like"/>
    <property type="match status" value="1"/>
</dbReference>
<dbReference type="EMBL" id="OU896720">
    <property type="protein sequence ID" value="CAG9816684.1"/>
    <property type="molecule type" value="Genomic_DNA"/>
</dbReference>